<accession>X8C7R6</accession>
<organism evidence="1">
    <name type="scientific">Mycobacterium xenopi 4042</name>
    <dbReference type="NCBI Taxonomy" id="1299334"/>
    <lineage>
        <taxon>Bacteria</taxon>
        <taxon>Bacillati</taxon>
        <taxon>Actinomycetota</taxon>
        <taxon>Actinomycetes</taxon>
        <taxon>Mycobacteriales</taxon>
        <taxon>Mycobacteriaceae</taxon>
        <taxon>Mycobacterium</taxon>
    </lineage>
</organism>
<name>X8C7R6_MYCXE</name>
<protein>
    <submittedName>
        <fullName evidence="1">Poly-gamma-glutamate synthesis domain protein</fullName>
    </submittedName>
</protein>
<reference evidence="1" key="1">
    <citation type="submission" date="2014-01" db="EMBL/GenBank/DDBJ databases">
        <authorList>
            <person name="Brown-Elliot B."/>
            <person name="Wallace R."/>
            <person name="Lenaerts A."/>
            <person name="Ordway D."/>
            <person name="DeGroote M.A."/>
            <person name="Parker T."/>
            <person name="Sizemore C."/>
            <person name="Tallon L.J."/>
            <person name="Sadzewicz L.K."/>
            <person name="Sengamalay N."/>
            <person name="Fraser C.M."/>
            <person name="Hine E."/>
            <person name="Shefchek K.A."/>
            <person name="Das S.P."/>
            <person name="Tettelin H."/>
        </authorList>
    </citation>
    <scope>NUCLEOTIDE SEQUENCE [LARGE SCALE GENOMIC DNA]</scope>
    <source>
        <strain evidence="1">4042</strain>
    </source>
</reference>
<gene>
    <name evidence="1" type="ORF">I553_10434</name>
</gene>
<proteinExistence type="predicted"/>
<dbReference type="AlphaFoldDB" id="X8C7R6"/>
<dbReference type="PATRIC" id="fig|1299334.3.peg.3768"/>
<evidence type="ECO:0000313" key="1">
    <source>
        <dbReference type="EMBL" id="EUA52164.1"/>
    </source>
</evidence>
<dbReference type="EMBL" id="JAOB01000034">
    <property type="protein sequence ID" value="EUA52164.1"/>
    <property type="molecule type" value="Genomic_DNA"/>
</dbReference>
<sequence>MYFASVDNGRVGLQMVPMRMRRLRLERVPHDYAEWLRRTLDQISRPFKTKVGEATDGVFGLSGISRTRQQNR</sequence>
<comment type="caution">
    <text evidence="1">The sequence shown here is derived from an EMBL/GenBank/DDBJ whole genome shotgun (WGS) entry which is preliminary data.</text>
</comment>